<dbReference type="PANTHER" id="PTHR23354">
    <property type="entry name" value="NUCLEOLAR PROTEIN 7/ESTROGEN RECEPTOR COACTIVATOR-RELATED"/>
    <property type="match status" value="1"/>
</dbReference>
<dbReference type="SMART" id="SM00584">
    <property type="entry name" value="TLDc"/>
    <property type="match status" value="1"/>
</dbReference>
<evidence type="ECO:0000313" key="3">
    <source>
        <dbReference type="RefSeq" id="XP_010246950.1"/>
    </source>
</evidence>
<dbReference type="InParanoid" id="A0A1U7Z440"/>
<dbReference type="InterPro" id="IPR006571">
    <property type="entry name" value="TLDc_dom"/>
</dbReference>
<dbReference type="GeneID" id="104590111"/>
<dbReference type="RefSeq" id="XP_010246950.1">
    <property type="nucleotide sequence ID" value="XM_010248648.2"/>
</dbReference>
<dbReference type="FunCoup" id="A0A1U7Z440">
    <property type="interactions" value="1855"/>
</dbReference>
<dbReference type="OrthoDB" id="289228at2759"/>
<gene>
    <name evidence="3" type="primary">LOC104590111</name>
</gene>
<dbReference type="KEGG" id="nnu:104590111"/>
<sequence length="538" mass="60321">MGASSSTEQIPKEQQEIENQAASTGALPMLRNAFSKLSNPQTQTIPLKSLQDCLTVVITNPINEASPVPECFPRLVGHLGTSIVDLFFRADKGGVHWVEFLRGYIRCCDRMSASMSLNTLYRLYAVTSAKAGHPSKLEFESDETDGKISGSLVSADVLMLLWICWIMFQSSRYLKSSKGQAKIDLPDIKHLILSAVTSCAELGNDLNIWDCSISSLEFELPAGKFHMWALKTVPNLVQCFNQFVHNRLQRCVLLEDKLEPSSYSVGDISLREVYDRHLLTSGRAWAISLTLRSNLSEEILRPFFPGSNDETFENLIYRSSLHGKGLNRFWSNIEGYNGSLLMLVCASSGGAHEGITNVGRWVIGVVTQQGFENKEIFYGSSGYLYAISPIFQVFSPSGKEKNFVYSHLLPSGGVYQSNPKPVGIAFGGTIENERIFIDEDFSRVTIRHHAVDKSYQPGSLVPNQGYLPLEASILEVEVWGLSGQKAKEEQITYKKREQLFTEQRRKVDLKTFASWDDSPEKMMMDMMSDPNSVRREDR</sequence>
<reference evidence="3" key="1">
    <citation type="submission" date="2025-08" db="UniProtKB">
        <authorList>
            <consortium name="RefSeq"/>
        </authorList>
    </citation>
    <scope>IDENTIFICATION</scope>
</reference>
<dbReference type="PROSITE" id="PS51886">
    <property type="entry name" value="TLDC"/>
    <property type="match status" value="1"/>
</dbReference>
<proteinExistence type="predicted"/>
<dbReference type="AlphaFoldDB" id="A0A1U7Z440"/>
<keyword evidence="2" id="KW-1185">Reference proteome</keyword>
<accession>A0A1U7Z440</accession>
<organism evidence="2 3">
    <name type="scientific">Nelumbo nucifera</name>
    <name type="common">Sacred lotus</name>
    <dbReference type="NCBI Taxonomy" id="4432"/>
    <lineage>
        <taxon>Eukaryota</taxon>
        <taxon>Viridiplantae</taxon>
        <taxon>Streptophyta</taxon>
        <taxon>Embryophyta</taxon>
        <taxon>Tracheophyta</taxon>
        <taxon>Spermatophyta</taxon>
        <taxon>Magnoliopsida</taxon>
        <taxon>Proteales</taxon>
        <taxon>Nelumbonaceae</taxon>
        <taxon>Nelumbo</taxon>
    </lineage>
</organism>
<name>A0A1U7Z440_NELNU</name>
<dbReference type="Proteomes" id="UP000189703">
    <property type="component" value="Unplaced"/>
</dbReference>
<dbReference type="PANTHER" id="PTHR23354:SF104">
    <property type="entry name" value="TLD-DOMAIN CONTAINING NUCLEOLAR PROTEIN"/>
    <property type="match status" value="1"/>
</dbReference>
<dbReference type="OMA" id="GNERIFM"/>
<evidence type="ECO:0000259" key="1">
    <source>
        <dbReference type="PROSITE" id="PS51886"/>
    </source>
</evidence>
<evidence type="ECO:0000313" key="2">
    <source>
        <dbReference type="Proteomes" id="UP000189703"/>
    </source>
</evidence>
<protein>
    <submittedName>
        <fullName evidence="3">Uncharacterized protein LOC104590111</fullName>
    </submittedName>
</protein>
<feature type="domain" description="TLDc" evidence="1">
    <location>
        <begin position="290"/>
        <end position="482"/>
    </location>
</feature>
<dbReference type="eggNOG" id="KOG4636">
    <property type="taxonomic scope" value="Eukaryota"/>
</dbReference>
<dbReference type="Pfam" id="PF07534">
    <property type="entry name" value="TLD"/>
    <property type="match status" value="1"/>
</dbReference>